<dbReference type="SUPFAM" id="SSF52172">
    <property type="entry name" value="CheY-like"/>
    <property type="match status" value="1"/>
</dbReference>
<feature type="modified residue" description="4-aspartylphosphate" evidence="2">
    <location>
        <position position="260"/>
    </location>
</feature>
<dbReference type="EMBL" id="CP014782">
    <property type="protein sequence ID" value="AQS40058.1"/>
    <property type="molecule type" value="Genomic_DNA"/>
</dbReference>
<dbReference type="PROSITE" id="PS51755">
    <property type="entry name" value="OMPR_PHOB"/>
    <property type="match status" value="1"/>
</dbReference>
<gene>
    <name evidence="7" type="ORF">Sps_04980</name>
</gene>
<dbReference type="InterPro" id="IPR016032">
    <property type="entry name" value="Sig_transdc_resp-reg_C-effctor"/>
</dbReference>
<sequence>MYISFDEFSINIQQLELIIKQQSIPIDERICLLLRLLIENYPSHCSKQLCLESIWPDTVVSDMSLSKLVSDARKIFKQAGCEVAIIQTVHGRGYRLSQELGRQLANQQLTPVTATLASETYVTDRLTDDRKADNTSLKSNFTGIRQKLDKLAHEWPRVSTILFSIAVSFIVLYALLSTHSFDRYLTASHEGHSVVDEKAIVYSESADAIGRVLWIDDHPENNSREREFLRGKNIGVYSTTSSREALLLISLYQYDVIISDMGREEDAIAGLKLLEKMRSQGVEIPFYIYTLNATDELIAKIASSGGQGVAVDSEGLFRQVMTHFDTE</sequence>
<keyword evidence="8" id="KW-1185">Reference proteome</keyword>
<feature type="domain" description="OmpR/PhoB-type" evidence="6">
    <location>
        <begin position="1"/>
        <end position="98"/>
    </location>
</feature>
<protein>
    <submittedName>
        <fullName evidence="7">Response regulator receiver domain protein,transcriptional regulatory protein</fullName>
    </submittedName>
</protein>
<dbReference type="GO" id="GO:0006355">
    <property type="term" value="P:regulation of DNA-templated transcription"/>
    <property type="evidence" value="ECO:0007669"/>
    <property type="project" value="InterPro"/>
</dbReference>
<dbReference type="InterPro" id="IPR036388">
    <property type="entry name" value="WH-like_DNA-bd_sf"/>
</dbReference>
<keyword evidence="1 3" id="KW-0238">DNA-binding</keyword>
<dbReference type="KEGG" id="spsw:Sps_04980"/>
<feature type="DNA-binding region" description="OmpR/PhoB-type" evidence="3">
    <location>
        <begin position="1"/>
        <end position="98"/>
    </location>
</feature>
<dbReference type="Pfam" id="PF00486">
    <property type="entry name" value="Trans_reg_C"/>
    <property type="match status" value="1"/>
</dbReference>
<reference evidence="7 8" key="1">
    <citation type="submission" date="2016-03" db="EMBL/GenBank/DDBJ databases">
        <title>Complete genome sequence of Shewanella psychrophila WP2, a deep sea bacterium isolated from west Pacific sediment.</title>
        <authorList>
            <person name="Xu G."/>
            <person name="Jian H."/>
        </authorList>
    </citation>
    <scope>NUCLEOTIDE SEQUENCE [LARGE SCALE GENOMIC DNA]</scope>
    <source>
        <strain evidence="7 8">WP2</strain>
    </source>
</reference>
<dbReference type="SMART" id="SM00862">
    <property type="entry name" value="Trans_reg_C"/>
    <property type="match status" value="1"/>
</dbReference>
<dbReference type="RefSeq" id="WP_169915930.1">
    <property type="nucleotide sequence ID" value="NZ_CP014782.1"/>
</dbReference>
<proteinExistence type="predicted"/>
<evidence type="ECO:0000256" key="3">
    <source>
        <dbReference type="PROSITE-ProRule" id="PRU01091"/>
    </source>
</evidence>
<keyword evidence="4" id="KW-1133">Transmembrane helix</keyword>
<evidence type="ECO:0000313" key="7">
    <source>
        <dbReference type="EMBL" id="AQS40058.1"/>
    </source>
</evidence>
<keyword evidence="4" id="KW-0812">Transmembrane</keyword>
<dbReference type="Gene3D" id="1.10.10.10">
    <property type="entry name" value="Winged helix-like DNA-binding domain superfamily/Winged helix DNA-binding domain"/>
    <property type="match status" value="1"/>
</dbReference>
<feature type="transmembrane region" description="Helical" evidence="4">
    <location>
        <begin position="155"/>
        <end position="176"/>
    </location>
</feature>
<dbReference type="Pfam" id="PF00072">
    <property type="entry name" value="Response_reg"/>
    <property type="match status" value="1"/>
</dbReference>
<dbReference type="Gene3D" id="3.40.50.2300">
    <property type="match status" value="1"/>
</dbReference>
<dbReference type="InterPro" id="IPR001789">
    <property type="entry name" value="Sig_transdc_resp-reg_receiver"/>
</dbReference>
<keyword evidence="4" id="KW-0472">Membrane</keyword>
<evidence type="ECO:0000259" key="6">
    <source>
        <dbReference type="PROSITE" id="PS51755"/>
    </source>
</evidence>
<dbReference type="CDD" id="cd00156">
    <property type="entry name" value="REC"/>
    <property type="match status" value="1"/>
</dbReference>
<evidence type="ECO:0000313" key="8">
    <source>
        <dbReference type="Proteomes" id="UP000189545"/>
    </source>
</evidence>
<accession>A0A1S6HXB4</accession>
<dbReference type="GO" id="GO:0000160">
    <property type="term" value="P:phosphorelay signal transduction system"/>
    <property type="evidence" value="ECO:0007669"/>
    <property type="project" value="InterPro"/>
</dbReference>
<evidence type="ECO:0000256" key="4">
    <source>
        <dbReference type="SAM" id="Phobius"/>
    </source>
</evidence>
<dbReference type="InterPro" id="IPR011006">
    <property type="entry name" value="CheY-like_superfamily"/>
</dbReference>
<evidence type="ECO:0000259" key="5">
    <source>
        <dbReference type="PROSITE" id="PS50110"/>
    </source>
</evidence>
<feature type="domain" description="Response regulatory" evidence="5">
    <location>
        <begin position="211"/>
        <end position="327"/>
    </location>
</feature>
<dbReference type="InterPro" id="IPR001867">
    <property type="entry name" value="OmpR/PhoB-type_DNA-bd"/>
</dbReference>
<name>A0A1S6HXB4_9GAMM</name>
<dbReference type="STRING" id="225848.Sps_04980"/>
<dbReference type="AlphaFoldDB" id="A0A1S6HXB4"/>
<organism evidence="7 8">
    <name type="scientific">Shewanella psychrophila</name>
    <dbReference type="NCBI Taxonomy" id="225848"/>
    <lineage>
        <taxon>Bacteria</taxon>
        <taxon>Pseudomonadati</taxon>
        <taxon>Pseudomonadota</taxon>
        <taxon>Gammaproteobacteria</taxon>
        <taxon>Alteromonadales</taxon>
        <taxon>Shewanellaceae</taxon>
        <taxon>Shewanella</taxon>
    </lineage>
</organism>
<dbReference type="PROSITE" id="PS50110">
    <property type="entry name" value="RESPONSE_REGULATORY"/>
    <property type="match status" value="1"/>
</dbReference>
<evidence type="ECO:0000256" key="2">
    <source>
        <dbReference type="PROSITE-ProRule" id="PRU00169"/>
    </source>
</evidence>
<dbReference type="SUPFAM" id="SSF46894">
    <property type="entry name" value="C-terminal effector domain of the bipartite response regulators"/>
    <property type="match status" value="1"/>
</dbReference>
<dbReference type="GO" id="GO:0003677">
    <property type="term" value="F:DNA binding"/>
    <property type="evidence" value="ECO:0007669"/>
    <property type="project" value="UniProtKB-UniRule"/>
</dbReference>
<keyword evidence="2" id="KW-0597">Phosphoprotein</keyword>
<dbReference type="Proteomes" id="UP000189545">
    <property type="component" value="Chromosome"/>
</dbReference>
<evidence type="ECO:0000256" key="1">
    <source>
        <dbReference type="ARBA" id="ARBA00023125"/>
    </source>
</evidence>